<evidence type="ECO:0000256" key="3">
    <source>
        <dbReference type="ARBA" id="ARBA00022946"/>
    </source>
</evidence>
<dbReference type="FunFam" id="2.40.50.100:FF:000031">
    <property type="entry name" value="39S ribosomal protein L27, mitochondrial"/>
    <property type="match status" value="1"/>
</dbReference>
<keyword evidence="6" id="KW-0687">Ribonucleoprotein</keyword>
<comment type="similarity">
    <text evidence="2">Belongs to the bacterial ribosomal protein bL27 family.</text>
</comment>
<gene>
    <name evidence="9" type="primary">Mrpl27</name>
</gene>
<dbReference type="SUPFAM" id="SSF110324">
    <property type="entry name" value="Ribosomal L27 protein-like"/>
    <property type="match status" value="1"/>
</dbReference>
<evidence type="ECO:0000256" key="4">
    <source>
        <dbReference type="ARBA" id="ARBA00022980"/>
    </source>
</evidence>
<dbReference type="GO" id="GO:0005743">
    <property type="term" value="C:mitochondrial inner membrane"/>
    <property type="evidence" value="ECO:0007669"/>
    <property type="project" value="UniProtKB-ARBA"/>
</dbReference>
<evidence type="ECO:0000256" key="2">
    <source>
        <dbReference type="ARBA" id="ARBA00010797"/>
    </source>
</evidence>
<dbReference type="EMBL" id="GFXV01002116">
    <property type="protein sequence ID" value="MBW13921.1"/>
    <property type="molecule type" value="Transcribed_RNA"/>
</dbReference>
<protein>
    <recommendedName>
        <fullName evidence="7">Large ribosomal subunit protein bL27m</fullName>
    </recommendedName>
    <alternativeName>
        <fullName evidence="8">39S ribosomal protein L27, mitochondrial</fullName>
    </alternativeName>
</protein>
<dbReference type="GO" id="GO:0005762">
    <property type="term" value="C:mitochondrial large ribosomal subunit"/>
    <property type="evidence" value="ECO:0007669"/>
    <property type="project" value="TreeGrafter"/>
</dbReference>
<keyword evidence="5" id="KW-0496">Mitochondrion</keyword>
<organism evidence="9">
    <name type="scientific">Melanaphis sacchari</name>
    <dbReference type="NCBI Taxonomy" id="742174"/>
    <lineage>
        <taxon>Eukaryota</taxon>
        <taxon>Metazoa</taxon>
        <taxon>Ecdysozoa</taxon>
        <taxon>Arthropoda</taxon>
        <taxon>Hexapoda</taxon>
        <taxon>Insecta</taxon>
        <taxon>Pterygota</taxon>
        <taxon>Neoptera</taxon>
        <taxon>Paraneoptera</taxon>
        <taxon>Hemiptera</taxon>
        <taxon>Sternorrhyncha</taxon>
        <taxon>Aphidomorpha</taxon>
        <taxon>Aphidoidea</taxon>
        <taxon>Aphididae</taxon>
        <taxon>Aphidini</taxon>
        <taxon>Melanaphis</taxon>
    </lineage>
</organism>
<name>A0A2H8TIT5_9HEMI</name>
<keyword evidence="4 9" id="KW-0689">Ribosomal protein</keyword>
<dbReference type="Gene3D" id="2.40.50.100">
    <property type="match status" value="1"/>
</dbReference>
<dbReference type="PRINTS" id="PR00063">
    <property type="entry name" value="RIBOSOMALL27"/>
</dbReference>
<dbReference type="PANTHER" id="PTHR15893:SF0">
    <property type="entry name" value="LARGE RIBOSOMAL SUBUNIT PROTEIN BL27M"/>
    <property type="match status" value="1"/>
</dbReference>
<evidence type="ECO:0000256" key="7">
    <source>
        <dbReference type="ARBA" id="ARBA00035267"/>
    </source>
</evidence>
<evidence type="ECO:0000256" key="5">
    <source>
        <dbReference type="ARBA" id="ARBA00023128"/>
    </source>
</evidence>
<evidence type="ECO:0000313" key="9">
    <source>
        <dbReference type="EMBL" id="MBW13921.1"/>
    </source>
</evidence>
<dbReference type="OrthoDB" id="1867012at2759"/>
<evidence type="ECO:0000256" key="8">
    <source>
        <dbReference type="ARBA" id="ARBA00076963"/>
    </source>
</evidence>
<dbReference type="AlphaFoldDB" id="A0A2H8TIT5"/>
<dbReference type="GO" id="GO:0003735">
    <property type="term" value="F:structural constituent of ribosome"/>
    <property type="evidence" value="ECO:0007669"/>
    <property type="project" value="InterPro"/>
</dbReference>
<sequence length="143" mass="16346">MMLSNLSFPSLISTVGTLLFRNSVRHASKKSGTSTANVGGRVRPKHRGIRYNDGREVQAGTMLVLQKELRFHPGLHVGFGRNGTLFALEQGKVVVSCEKLDPNWNHTWIQRFYNHRKGQTIYKKFFNIIPTPQHNRFKLVESI</sequence>
<reference evidence="9" key="1">
    <citation type="submission" date="2017-10" db="EMBL/GenBank/DDBJ databases">
        <title>Transcriptome Assembly of Sugarcane Aphid Adults.</title>
        <authorList>
            <person name="Scully E.D."/>
            <person name="Palmer N.A."/>
            <person name="Geib S.M."/>
            <person name="Sarath G."/>
            <person name="Sattler S.E."/>
        </authorList>
    </citation>
    <scope>NUCLEOTIDE SEQUENCE</scope>
    <source>
        <tissue evidence="9">Whole body</tissue>
    </source>
</reference>
<dbReference type="Pfam" id="PF01016">
    <property type="entry name" value="Ribosomal_L27"/>
    <property type="match status" value="1"/>
</dbReference>
<dbReference type="PANTHER" id="PTHR15893">
    <property type="entry name" value="RIBOSOMAL PROTEIN L27"/>
    <property type="match status" value="1"/>
</dbReference>
<dbReference type="InterPro" id="IPR001684">
    <property type="entry name" value="Ribosomal_bL27"/>
</dbReference>
<evidence type="ECO:0000256" key="6">
    <source>
        <dbReference type="ARBA" id="ARBA00023274"/>
    </source>
</evidence>
<evidence type="ECO:0000256" key="1">
    <source>
        <dbReference type="ARBA" id="ARBA00004173"/>
    </source>
</evidence>
<proteinExistence type="inferred from homology"/>
<accession>A0A2H8TIT5</accession>
<keyword evidence="3" id="KW-0809">Transit peptide</keyword>
<comment type="subcellular location">
    <subcellularLocation>
        <location evidence="1">Mitochondrion</location>
    </subcellularLocation>
</comment>
<dbReference type="GO" id="GO:0006412">
    <property type="term" value="P:translation"/>
    <property type="evidence" value="ECO:0007669"/>
    <property type="project" value="InterPro"/>
</dbReference>